<dbReference type="EMBL" id="UINC01140437">
    <property type="protein sequence ID" value="SVD27580.1"/>
    <property type="molecule type" value="Genomic_DNA"/>
</dbReference>
<name>A0A382TZV5_9ZZZZ</name>
<accession>A0A382TZV5</accession>
<proteinExistence type="predicted"/>
<sequence length="128" mass="14101">MVVAGEDLALPITHFRSLAIYRKSFTMLWVNWYTTRSMFQVTDAALKALYKGRIDAGHADGEVMRLISEGDGFGFKLGSARLTDMVFQYGGKDVLLVASGLNRTMGHMHLDAVNRNGKNSFVLEPAGS</sequence>
<organism evidence="1">
    <name type="scientific">marine metagenome</name>
    <dbReference type="NCBI Taxonomy" id="408172"/>
    <lineage>
        <taxon>unclassified sequences</taxon>
        <taxon>metagenomes</taxon>
        <taxon>ecological metagenomes</taxon>
    </lineage>
</organism>
<reference evidence="1" key="1">
    <citation type="submission" date="2018-05" db="EMBL/GenBank/DDBJ databases">
        <authorList>
            <person name="Lanie J.A."/>
            <person name="Ng W.-L."/>
            <person name="Kazmierczak K.M."/>
            <person name="Andrzejewski T.M."/>
            <person name="Davidsen T.M."/>
            <person name="Wayne K.J."/>
            <person name="Tettelin H."/>
            <person name="Glass J.I."/>
            <person name="Rusch D."/>
            <person name="Podicherti R."/>
            <person name="Tsui H.-C.T."/>
            <person name="Winkler M.E."/>
        </authorList>
    </citation>
    <scope>NUCLEOTIDE SEQUENCE</scope>
</reference>
<dbReference type="AlphaFoldDB" id="A0A382TZV5"/>
<gene>
    <name evidence="1" type="ORF">METZ01_LOCUS380434</name>
</gene>
<protein>
    <submittedName>
        <fullName evidence="1">Uncharacterized protein</fullName>
    </submittedName>
</protein>
<evidence type="ECO:0000313" key="1">
    <source>
        <dbReference type="EMBL" id="SVD27580.1"/>
    </source>
</evidence>